<feature type="compositionally biased region" description="Polar residues" evidence="1">
    <location>
        <begin position="23"/>
        <end position="37"/>
    </location>
</feature>
<dbReference type="AlphaFoldDB" id="A0AAD3SJV0"/>
<accession>A0AAD3SJV0</accession>
<feature type="region of interest" description="Disordered" evidence="1">
    <location>
        <begin position="1"/>
        <end position="95"/>
    </location>
</feature>
<proteinExistence type="predicted"/>
<comment type="caution">
    <text evidence="2">The sequence shown here is derived from an EMBL/GenBank/DDBJ whole genome shotgun (WGS) entry which is preliminary data.</text>
</comment>
<evidence type="ECO:0000256" key="1">
    <source>
        <dbReference type="SAM" id="MobiDB-lite"/>
    </source>
</evidence>
<evidence type="ECO:0000313" key="3">
    <source>
        <dbReference type="Proteomes" id="UP001279734"/>
    </source>
</evidence>
<dbReference type="EMBL" id="BSYO01000011">
    <property type="protein sequence ID" value="GMH11651.1"/>
    <property type="molecule type" value="Genomic_DNA"/>
</dbReference>
<sequence length="95" mass="10196">MPPRAASNRAQDPPQSKGERGNQELSTSLQAEEQQPNAHLHMVPTSKVALTTSYRSSTPGHRPSASGSSQAMHPQNKRNPPHHMAVANSQHGLSS</sequence>
<reference evidence="2" key="1">
    <citation type="submission" date="2023-05" db="EMBL/GenBank/DDBJ databases">
        <title>Nepenthes gracilis genome sequencing.</title>
        <authorList>
            <person name="Fukushima K."/>
        </authorList>
    </citation>
    <scope>NUCLEOTIDE SEQUENCE</scope>
    <source>
        <strain evidence="2">SING2019-196</strain>
    </source>
</reference>
<organism evidence="2 3">
    <name type="scientific">Nepenthes gracilis</name>
    <name type="common">Slender pitcher plant</name>
    <dbReference type="NCBI Taxonomy" id="150966"/>
    <lineage>
        <taxon>Eukaryota</taxon>
        <taxon>Viridiplantae</taxon>
        <taxon>Streptophyta</taxon>
        <taxon>Embryophyta</taxon>
        <taxon>Tracheophyta</taxon>
        <taxon>Spermatophyta</taxon>
        <taxon>Magnoliopsida</taxon>
        <taxon>eudicotyledons</taxon>
        <taxon>Gunneridae</taxon>
        <taxon>Pentapetalae</taxon>
        <taxon>Caryophyllales</taxon>
        <taxon>Nepenthaceae</taxon>
        <taxon>Nepenthes</taxon>
    </lineage>
</organism>
<protein>
    <submittedName>
        <fullName evidence="2">Uncharacterized protein</fullName>
    </submittedName>
</protein>
<dbReference type="Proteomes" id="UP001279734">
    <property type="component" value="Unassembled WGS sequence"/>
</dbReference>
<feature type="compositionally biased region" description="Polar residues" evidence="1">
    <location>
        <begin position="48"/>
        <end position="73"/>
    </location>
</feature>
<name>A0AAD3SJV0_NEPGR</name>
<gene>
    <name evidence="2" type="ORF">Nepgr_013492</name>
</gene>
<keyword evidence="3" id="KW-1185">Reference proteome</keyword>
<evidence type="ECO:0000313" key="2">
    <source>
        <dbReference type="EMBL" id="GMH11651.1"/>
    </source>
</evidence>